<keyword evidence="2" id="KW-1185">Reference proteome</keyword>
<gene>
    <name evidence="1" type="ORF">TTHERM_01120590</name>
</gene>
<name>Q23S32_TETTS</name>
<proteinExistence type="predicted"/>
<dbReference type="AlphaFoldDB" id="Q23S32"/>
<evidence type="ECO:0000313" key="2">
    <source>
        <dbReference type="Proteomes" id="UP000009168"/>
    </source>
</evidence>
<dbReference type="InParanoid" id="Q23S32"/>
<dbReference type="EMBL" id="GG662640">
    <property type="protein sequence ID" value="EAR99315.1"/>
    <property type="molecule type" value="Genomic_DNA"/>
</dbReference>
<sequence length="84" mass="10145">MSAVCQSRTQIQYTLCANLIVTFQIFKKIQLQDQVSNLRDWYNLQNQDLIHMRPDHQLNYFFQSIEENIISQKEKIKKNIKNKK</sequence>
<protein>
    <submittedName>
        <fullName evidence="1">Uncharacterized protein</fullName>
    </submittedName>
</protein>
<evidence type="ECO:0000313" key="1">
    <source>
        <dbReference type="EMBL" id="EAR99315.1"/>
    </source>
</evidence>
<accession>Q23S32</accession>
<reference evidence="2" key="1">
    <citation type="journal article" date="2006" name="PLoS Biol.">
        <title>Macronuclear genome sequence of the ciliate Tetrahymena thermophila, a model eukaryote.</title>
        <authorList>
            <person name="Eisen J.A."/>
            <person name="Coyne R.S."/>
            <person name="Wu M."/>
            <person name="Wu D."/>
            <person name="Thiagarajan M."/>
            <person name="Wortman J.R."/>
            <person name="Badger J.H."/>
            <person name="Ren Q."/>
            <person name="Amedeo P."/>
            <person name="Jones K.M."/>
            <person name="Tallon L.J."/>
            <person name="Delcher A.L."/>
            <person name="Salzberg S.L."/>
            <person name="Silva J.C."/>
            <person name="Haas B.J."/>
            <person name="Majoros W.H."/>
            <person name="Farzad M."/>
            <person name="Carlton J.M."/>
            <person name="Smith R.K. Jr."/>
            <person name="Garg J."/>
            <person name="Pearlman R.E."/>
            <person name="Karrer K.M."/>
            <person name="Sun L."/>
            <person name="Manning G."/>
            <person name="Elde N.C."/>
            <person name="Turkewitz A.P."/>
            <person name="Asai D.J."/>
            <person name="Wilkes D.E."/>
            <person name="Wang Y."/>
            <person name="Cai H."/>
            <person name="Collins K."/>
            <person name="Stewart B.A."/>
            <person name="Lee S.R."/>
            <person name="Wilamowska K."/>
            <person name="Weinberg Z."/>
            <person name="Ruzzo W.L."/>
            <person name="Wloga D."/>
            <person name="Gaertig J."/>
            <person name="Frankel J."/>
            <person name="Tsao C.-C."/>
            <person name="Gorovsky M.A."/>
            <person name="Keeling P.J."/>
            <person name="Waller R.F."/>
            <person name="Patron N.J."/>
            <person name="Cherry J.M."/>
            <person name="Stover N.A."/>
            <person name="Krieger C.J."/>
            <person name="del Toro C."/>
            <person name="Ryder H.F."/>
            <person name="Williamson S.C."/>
            <person name="Barbeau R.A."/>
            <person name="Hamilton E.P."/>
            <person name="Orias E."/>
        </authorList>
    </citation>
    <scope>NUCLEOTIDE SEQUENCE [LARGE SCALE GENOMIC DNA]</scope>
    <source>
        <strain evidence="2">SB210</strain>
    </source>
</reference>
<dbReference type="GeneID" id="7835798"/>
<dbReference type="Proteomes" id="UP000009168">
    <property type="component" value="Unassembled WGS sequence"/>
</dbReference>
<dbReference type="RefSeq" id="XP_001019560.1">
    <property type="nucleotide sequence ID" value="XM_001019560.1"/>
</dbReference>
<organism evidence="1 2">
    <name type="scientific">Tetrahymena thermophila (strain SB210)</name>
    <dbReference type="NCBI Taxonomy" id="312017"/>
    <lineage>
        <taxon>Eukaryota</taxon>
        <taxon>Sar</taxon>
        <taxon>Alveolata</taxon>
        <taxon>Ciliophora</taxon>
        <taxon>Intramacronucleata</taxon>
        <taxon>Oligohymenophorea</taxon>
        <taxon>Hymenostomatida</taxon>
        <taxon>Tetrahymenina</taxon>
        <taxon>Tetrahymenidae</taxon>
        <taxon>Tetrahymena</taxon>
    </lineage>
</organism>
<dbReference type="HOGENOM" id="CLU_2532493_0_0_1"/>
<dbReference type="KEGG" id="tet:TTHERM_01120590"/>